<comment type="caution">
    <text evidence="8">The sequence shown here is derived from an EMBL/GenBank/DDBJ whole genome shotgun (WGS) entry which is preliminary data.</text>
</comment>
<evidence type="ECO:0000256" key="3">
    <source>
        <dbReference type="ARBA" id="ARBA00023082"/>
    </source>
</evidence>
<dbReference type="InterPro" id="IPR007627">
    <property type="entry name" value="RNA_pol_sigma70_r2"/>
</dbReference>
<keyword evidence="4" id="KW-0238">DNA-binding</keyword>
<dbReference type="InterPro" id="IPR013325">
    <property type="entry name" value="RNA_pol_sigma_r2"/>
</dbReference>
<evidence type="ECO:0000256" key="4">
    <source>
        <dbReference type="ARBA" id="ARBA00023125"/>
    </source>
</evidence>
<comment type="similarity">
    <text evidence="1">Belongs to the sigma-70 factor family. ECF subfamily.</text>
</comment>
<dbReference type="CDD" id="cd06171">
    <property type="entry name" value="Sigma70_r4"/>
    <property type="match status" value="1"/>
</dbReference>
<proteinExistence type="inferred from homology"/>
<dbReference type="InterPro" id="IPR039425">
    <property type="entry name" value="RNA_pol_sigma-70-like"/>
</dbReference>
<accession>A0ABV4E0B0</accession>
<organism evidence="8 9">
    <name type="scientific">Clostridium lapidicellarium</name>
    <dbReference type="NCBI Taxonomy" id="3240931"/>
    <lineage>
        <taxon>Bacteria</taxon>
        <taxon>Bacillati</taxon>
        <taxon>Bacillota</taxon>
        <taxon>Clostridia</taxon>
        <taxon>Eubacteriales</taxon>
        <taxon>Clostridiaceae</taxon>
        <taxon>Clostridium</taxon>
    </lineage>
</organism>
<dbReference type="Pfam" id="PF04542">
    <property type="entry name" value="Sigma70_r2"/>
    <property type="match status" value="1"/>
</dbReference>
<evidence type="ECO:0000256" key="1">
    <source>
        <dbReference type="ARBA" id="ARBA00010641"/>
    </source>
</evidence>
<dbReference type="SUPFAM" id="SSF88946">
    <property type="entry name" value="Sigma2 domain of RNA polymerase sigma factors"/>
    <property type="match status" value="1"/>
</dbReference>
<dbReference type="EMBL" id="JBGFFE010000024">
    <property type="protein sequence ID" value="MEY8764592.1"/>
    <property type="molecule type" value="Genomic_DNA"/>
</dbReference>
<dbReference type="RefSeq" id="WP_294183538.1">
    <property type="nucleotide sequence ID" value="NZ_JBGFFE010000024.1"/>
</dbReference>
<keyword evidence="9" id="KW-1185">Reference proteome</keyword>
<sequence length="174" mass="20657">MIHKGRVLQKIKNEDMACLNELIELYYPDIFRYCLWHTSNRQTAEDATQETFLKAVRYFGKYIHSGKFKSYIYKIASNVCIDIWRKKKADSLSGDLPYVEKGFSEAESYADLKELVWKLPKKYREIVLLRFAQDLSLREIAEMENIHLRTVQSRLRSALKQIRKSMKKGEENHE</sequence>
<evidence type="ECO:0000259" key="7">
    <source>
        <dbReference type="Pfam" id="PF08281"/>
    </source>
</evidence>
<evidence type="ECO:0000313" key="8">
    <source>
        <dbReference type="EMBL" id="MEY8764592.1"/>
    </source>
</evidence>
<feature type="domain" description="RNA polymerase sigma-70 region 2" evidence="6">
    <location>
        <begin position="22"/>
        <end position="88"/>
    </location>
</feature>
<dbReference type="InterPro" id="IPR013324">
    <property type="entry name" value="RNA_pol_sigma_r3/r4-like"/>
</dbReference>
<dbReference type="SUPFAM" id="SSF88659">
    <property type="entry name" value="Sigma3 and sigma4 domains of RNA polymerase sigma factors"/>
    <property type="match status" value="1"/>
</dbReference>
<dbReference type="Pfam" id="PF08281">
    <property type="entry name" value="Sigma70_r4_2"/>
    <property type="match status" value="1"/>
</dbReference>
<dbReference type="Proteomes" id="UP001565220">
    <property type="component" value="Unassembled WGS sequence"/>
</dbReference>
<dbReference type="InterPro" id="IPR036388">
    <property type="entry name" value="WH-like_DNA-bd_sf"/>
</dbReference>
<dbReference type="Gene3D" id="1.10.1740.10">
    <property type="match status" value="1"/>
</dbReference>
<dbReference type="InterPro" id="IPR013249">
    <property type="entry name" value="RNA_pol_sigma70_r4_t2"/>
</dbReference>
<dbReference type="Gene3D" id="1.10.10.10">
    <property type="entry name" value="Winged helix-like DNA-binding domain superfamily/Winged helix DNA-binding domain"/>
    <property type="match status" value="1"/>
</dbReference>
<keyword evidence="5" id="KW-0804">Transcription</keyword>
<dbReference type="PANTHER" id="PTHR43133">
    <property type="entry name" value="RNA POLYMERASE ECF-TYPE SIGMA FACTO"/>
    <property type="match status" value="1"/>
</dbReference>
<keyword evidence="3" id="KW-0731">Sigma factor</keyword>
<evidence type="ECO:0000313" key="9">
    <source>
        <dbReference type="Proteomes" id="UP001565220"/>
    </source>
</evidence>
<keyword evidence="2" id="KW-0805">Transcription regulation</keyword>
<dbReference type="InterPro" id="IPR014284">
    <property type="entry name" value="RNA_pol_sigma-70_dom"/>
</dbReference>
<evidence type="ECO:0000256" key="2">
    <source>
        <dbReference type="ARBA" id="ARBA00023015"/>
    </source>
</evidence>
<name>A0ABV4E0B0_9CLOT</name>
<dbReference type="NCBIfam" id="TIGR02937">
    <property type="entry name" value="sigma70-ECF"/>
    <property type="match status" value="1"/>
</dbReference>
<feature type="domain" description="RNA polymerase sigma factor 70 region 4 type 2" evidence="7">
    <location>
        <begin position="112"/>
        <end position="162"/>
    </location>
</feature>
<gene>
    <name evidence="8" type="ORF">AB8S09_13290</name>
</gene>
<dbReference type="PANTHER" id="PTHR43133:SF8">
    <property type="entry name" value="RNA POLYMERASE SIGMA FACTOR HI_1459-RELATED"/>
    <property type="match status" value="1"/>
</dbReference>
<evidence type="ECO:0000259" key="6">
    <source>
        <dbReference type="Pfam" id="PF04542"/>
    </source>
</evidence>
<protein>
    <submittedName>
        <fullName evidence="8">RNA polymerase sigma factor</fullName>
    </submittedName>
</protein>
<reference evidence="8 9" key="1">
    <citation type="submission" date="2024-08" db="EMBL/GenBank/DDBJ databases">
        <title>Clostridium lapicellarii sp. nov., and Clostridium renhuaiense sp. nov., two species isolated from the mud in a fermentation cellar used for producing sauce-flavour Chinese liquors.</title>
        <authorList>
            <person name="Yang F."/>
            <person name="Wang H."/>
            <person name="Chen L.Q."/>
            <person name="Zhou N."/>
            <person name="Lu J.J."/>
            <person name="Pu X.X."/>
            <person name="Wan B."/>
            <person name="Wang L."/>
            <person name="Liu S.J."/>
        </authorList>
    </citation>
    <scope>NUCLEOTIDE SEQUENCE [LARGE SCALE GENOMIC DNA]</scope>
    <source>
        <strain evidence="8 9">MT-113</strain>
    </source>
</reference>
<evidence type="ECO:0000256" key="5">
    <source>
        <dbReference type="ARBA" id="ARBA00023163"/>
    </source>
</evidence>